<evidence type="ECO:0000313" key="3">
    <source>
        <dbReference type="Proteomes" id="UP000030645"/>
    </source>
</evidence>
<gene>
    <name evidence="2" type="ORF">L484_006108</name>
</gene>
<dbReference type="EMBL" id="KE346341">
    <property type="protein sequence ID" value="EXC33544.1"/>
    <property type="molecule type" value="Genomic_DNA"/>
</dbReference>
<dbReference type="Proteomes" id="UP000030645">
    <property type="component" value="Unassembled WGS sequence"/>
</dbReference>
<keyword evidence="3" id="KW-1185">Reference proteome</keyword>
<evidence type="ECO:0000256" key="1">
    <source>
        <dbReference type="SAM" id="Phobius"/>
    </source>
</evidence>
<dbReference type="AlphaFoldDB" id="W9SAR4"/>
<sequence>MDVATAPVPVMLQSGTKQIGSSFYESTGEAPLKGTFAKAGHFDLVLLKEWTVLEGKKPRTEAVDGELVAYGAFFPAYYAFYDFLFYLVSEGNLPFFQKVYEKVDGY</sequence>
<evidence type="ECO:0000313" key="2">
    <source>
        <dbReference type="EMBL" id="EXC33544.1"/>
    </source>
</evidence>
<name>W9SAR4_9ROSA</name>
<keyword evidence="1" id="KW-0812">Transmembrane</keyword>
<feature type="transmembrane region" description="Helical" evidence="1">
    <location>
        <begin position="67"/>
        <end position="88"/>
    </location>
</feature>
<protein>
    <submittedName>
        <fullName evidence="2">Uncharacterized protein</fullName>
    </submittedName>
</protein>
<keyword evidence="1" id="KW-1133">Transmembrane helix</keyword>
<keyword evidence="1" id="KW-0472">Membrane</keyword>
<reference evidence="3" key="1">
    <citation type="submission" date="2013-01" db="EMBL/GenBank/DDBJ databases">
        <title>Draft Genome Sequence of a Mulberry Tree, Morus notabilis C.K. Schneid.</title>
        <authorList>
            <person name="He N."/>
            <person name="Zhao S."/>
        </authorList>
    </citation>
    <scope>NUCLEOTIDE SEQUENCE</scope>
</reference>
<accession>W9SAR4</accession>
<proteinExistence type="predicted"/>
<organism evidence="2 3">
    <name type="scientific">Morus notabilis</name>
    <dbReference type="NCBI Taxonomy" id="981085"/>
    <lineage>
        <taxon>Eukaryota</taxon>
        <taxon>Viridiplantae</taxon>
        <taxon>Streptophyta</taxon>
        <taxon>Embryophyta</taxon>
        <taxon>Tracheophyta</taxon>
        <taxon>Spermatophyta</taxon>
        <taxon>Magnoliopsida</taxon>
        <taxon>eudicotyledons</taxon>
        <taxon>Gunneridae</taxon>
        <taxon>Pentapetalae</taxon>
        <taxon>rosids</taxon>
        <taxon>fabids</taxon>
        <taxon>Rosales</taxon>
        <taxon>Moraceae</taxon>
        <taxon>Moreae</taxon>
        <taxon>Morus</taxon>
    </lineage>
</organism>